<proteinExistence type="predicted"/>
<accession>A0A0R0DFH8</accession>
<feature type="compositionally biased region" description="Basic and acidic residues" evidence="1">
    <location>
        <begin position="752"/>
        <end position="763"/>
    </location>
</feature>
<gene>
    <name evidence="2" type="ORF">ABB28_02785</name>
</gene>
<feature type="compositionally biased region" description="Polar residues" evidence="1">
    <location>
        <begin position="328"/>
        <end position="344"/>
    </location>
</feature>
<name>A0A0R0DFH8_9GAMM</name>
<protein>
    <submittedName>
        <fullName evidence="2">Uncharacterized protein</fullName>
    </submittedName>
</protein>
<reference evidence="2 3" key="1">
    <citation type="submission" date="2015-05" db="EMBL/GenBank/DDBJ databases">
        <title>Genome sequencing and analysis of members of genus Stenotrophomonas.</title>
        <authorList>
            <person name="Patil P.P."/>
            <person name="Midha S."/>
            <person name="Patil P.B."/>
        </authorList>
    </citation>
    <scope>NUCLEOTIDE SEQUENCE [LARGE SCALE GENOMIC DNA]</scope>
    <source>
        <strain evidence="2 3">DSM 21508</strain>
    </source>
</reference>
<dbReference type="Proteomes" id="UP000051386">
    <property type="component" value="Unassembled WGS sequence"/>
</dbReference>
<sequence length="886" mass="95216">MLQPVRLPSAIFNGVLPERARQPAVPPPWRSELHSIGDNLGHELVRWGTARAFSQLVQQADQLLPGISIPWTAYATYCGLSEARRGNVLRALQSIPLTRIAPIVILQAVADRLRWLPEVADGGADPAPLVLGLAACALVHALQHQRPVRSPSTTAGKHLVRLVHMLHVATNAYAGLQSLRGAAWAGSVNVARVPAAGAASRCTARDGLPANGTEGPIMVPWHCASGVAGQSVDDAQGAGAGAWPLPGADARRAKPKARPKPPPPSSRGGGRTPTGADAGRGHAPPGRRPTGARSASVDGAAGVPGPAAQGPRKESASTIRKQAALGQMAQQSKESTAVSKQSSAHAKDGLHPAMGQDDRRVAAPQHPLVAGDRAKPVECAGHCTPAANANGSSDGVERAAGAHAALACLRFHDTREARLQVRKMRFGPVQASFCVPQRAHDHFMDGFAGALRDRSAAWVKTEVVHEHIPAAQRGRGARKYDGLGQMQRAEPRDPTPLVDEDVFSVLSVSPLSDHLLHRRRIRSSHILAPNTFRLISYEDPAQRRRTFVAYFVRPSSEACRGLRVGYLEVTSTPQGGYALQDAEAGFSLDARSMATLVNGTQAMSGCRFEPGDDVGQADGDRVHAQQTRHLFLRERSTWCGEEAFTPQAVNDRLPFLIAREVRMPGRAGNVILHRNSFALGADALVFLDERGSLGRLRMVASPTAPDQWLLVTQQAHAVGFMQRHKLQDDVSYRLADLVELLEQQGITWIPPDPDRTSPGDDPHVPAADPADPCGLTRLQPSGQVTAPAVTRRSWFSWRQGVLQYVDHEGREGRLGFERHGTHGRNYRMAAGNTAAALAFAQRNQLLPHARYAEDEILWLLKGQGLVRRDDDLPDAQDDASASVEAS</sequence>
<feature type="compositionally biased region" description="Low complexity" evidence="1">
    <location>
        <begin position="299"/>
        <end position="310"/>
    </location>
</feature>
<comment type="caution">
    <text evidence="2">The sequence shown here is derived from an EMBL/GenBank/DDBJ whole genome shotgun (WGS) entry which is preliminary data.</text>
</comment>
<dbReference type="RefSeq" id="WP_057507153.1">
    <property type="nucleotide sequence ID" value="NZ_LDJK01000007.1"/>
</dbReference>
<feature type="region of interest" description="Disordered" evidence="1">
    <location>
        <begin position="748"/>
        <end position="769"/>
    </location>
</feature>
<keyword evidence="3" id="KW-1185">Reference proteome</keyword>
<dbReference type="EMBL" id="LDJK01000007">
    <property type="protein sequence ID" value="KRG76737.1"/>
    <property type="molecule type" value="Genomic_DNA"/>
</dbReference>
<feature type="region of interest" description="Disordered" evidence="1">
    <location>
        <begin position="234"/>
        <end position="355"/>
    </location>
</feature>
<evidence type="ECO:0000313" key="2">
    <source>
        <dbReference type="EMBL" id="KRG76737.1"/>
    </source>
</evidence>
<feature type="compositionally biased region" description="Low complexity" evidence="1">
    <location>
        <begin position="235"/>
        <end position="248"/>
    </location>
</feature>
<feature type="compositionally biased region" description="Basic and acidic residues" evidence="1">
    <location>
        <begin position="345"/>
        <end position="355"/>
    </location>
</feature>
<dbReference type="AlphaFoldDB" id="A0A0R0DFH8"/>
<dbReference type="PATRIC" id="fig|517011.3.peg.2915"/>
<evidence type="ECO:0000313" key="3">
    <source>
        <dbReference type="Proteomes" id="UP000051386"/>
    </source>
</evidence>
<organism evidence="2 3">
    <name type="scientific">Stenotrophomonas chelatiphaga</name>
    <dbReference type="NCBI Taxonomy" id="517011"/>
    <lineage>
        <taxon>Bacteria</taxon>
        <taxon>Pseudomonadati</taxon>
        <taxon>Pseudomonadota</taxon>
        <taxon>Gammaproteobacteria</taxon>
        <taxon>Lysobacterales</taxon>
        <taxon>Lysobacteraceae</taxon>
        <taxon>Stenotrophomonas</taxon>
    </lineage>
</organism>
<evidence type="ECO:0000256" key="1">
    <source>
        <dbReference type="SAM" id="MobiDB-lite"/>
    </source>
</evidence>